<comment type="caution">
    <text evidence="1">The sequence shown here is derived from an EMBL/GenBank/DDBJ whole genome shotgun (WGS) entry which is preliminary data.</text>
</comment>
<reference evidence="1" key="1">
    <citation type="journal article" date="2015" name="Nature">
        <title>Complex archaea that bridge the gap between prokaryotes and eukaryotes.</title>
        <authorList>
            <person name="Spang A."/>
            <person name="Saw J.H."/>
            <person name="Jorgensen S.L."/>
            <person name="Zaremba-Niedzwiedzka K."/>
            <person name="Martijn J."/>
            <person name="Lind A.E."/>
            <person name="van Eijk R."/>
            <person name="Schleper C."/>
            <person name="Guy L."/>
            <person name="Ettema T.J."/>
        </authorList>
    </citation>
    <scope>NUCLEOTIDE SEQUENCE</scope>
</reference>
<proteinExistence type="predicted"/>
<organism evidence="1">
    <name type="scientific">marine sediment metagenome</name>
    <dbReference type="NCBI Taxonomy" id="412755"/>
    <lineage>
        <taxon>unclassified sequences</taxon>
        <taxon>metagenomes</taxon>
        <taxon>ecological metagenomes</taxon>
    </lineage>
</organism>
<protein>
    <submittedName>
        <fullName evidence="1">Uncharacterized protein</fullName>
    </submittedName>
</protein>
<dbReference type="AlphaFoldDB" id="A0A0F9B368"/>
<sequence>MIYLIIVAAMVVGWLAGVWQ</sequence>
<feature type="non-terminal residue" evidence="1">
    <location>
        <position position="20"/>
    </location>
</feature>
<name>A0A0F9B368_9ZZZZ</name>
<accession>A0A0F9B368</accession>
<gene>
    <name evidence="1" type="ORF">LCGC14_2578140</name>
</gene>
<dbReference type="EMBL" id="LAZR01042972">
    <property type="protein sequence ID" value="KKL08212.1"/>
    <property type="molecule type" value="Genomic_DNA"/>
</dbReference>
<evidence type="ECO:0000313" key="1">
    <source>
        <dbReference type="EMBL" id="KKL08212.1"/>
    </source>
</evidence>